<accession>A0ABQ7NU65</accession>
<keyword evidence="2" id="KW-1185">Reference proteome</keyword>
<name>A0ABQ7NU65_BRACM</name>
<sequence>MRCNVSGFIEISSLSFTINSLIQALPRRLVLIIYFLTSISTRNLTDSYKTLNNGLVADYKGNAYVTNSAKTSSGKWIMTPSPLSNSQPLLAEADASFHDFGLNGIVYNSEGYLLLVLVVRATHGRCLRSAKKPGRQETGRDTVVVVSQKKLWFVQSQDNIDIKKSEPSSKTLKLLGFRKNMSTRIVNLKRRNKEFLCRE</sequence>
<evidence type="ECO:0008006" key="3">
    <source>
        <dbReference type="Google" id="ProtNLM"/>
    </source>
</evidence>
<proteinExistence type="predicted"/>
<evidence type="ECO:0000313" key="1">
    <source>
        <dbReference type="EMBL" id="KAG5414382.1"/>
    </source>
</evidence>
<dbReference type="Proteomes" id="UP000823674">
    <property type="component" value="Chromosome A01"/>
</dbReference>
<protein>
    <recommendedName>
        <fullName evidence="3">Strictosidine synthase conserved region domain-containing protein</fullName>
    </recommendedName>
</protein>
<gene>
    <name evidence="1" type="primary">A01g503720.1_BraROA</name>
    <name evidence="1" type="ORF">IGI04_001949</name>
</gene>
<organism evidence="1 2">
    <name type="scientific">Brassica rapa subsp. trilocularis</name>
    <dbReference type="NCBI Taxonomy" id="1813537"/>
    <lineage>
        <taxon>Eukaryota</taxon>
        <taxon>Viridiplantae</taxon>
        <taxon>Streptophyta</taxon>
        <taxon>Embryophyta</taxon>
        <taxon>Tracheophyta</taxon>
        <taxon>Spermatophyta</taxon>
        <taxon>Magnoliopsida</taxon>
        <taxon>eudicotyledons</taxon>
        <taxon>Gunneridae</taxon>
        <taxon>Pentapetalae</taxon>
        <taxon>rosids</taxon>
        <taxon>malvids</taxon>
        <taxon>Brassicales</taxon>
        <taxon>Brassicaceae</taxon>
        <taxon>Brassiceae</taxon>
        <taxon>Brassica</taxon>
    </lineage>
</organism>
<comment type="caution">
    <text evidence="1">The sequence shown here is derived from an EMBL/GenBank/DDBJ whole genome shotgun (WGS) entry which is preliminary data.</text>
</comment>
<reference evidence="1 2" key="1">
    <citation type="submission" date="2021-03" db="EMBL/GenBank/DDBJ databases">
        <authorList>
            <person name="King G.J."/>
            <person name="Bancroft I."/>
            <person name="Baten A."/>
            <person name="Bloomfield J."/>
            <person name="Borpatragohain P."/>
            <person name="He Z."/>
            <person name="Irish N."/>
            <person name="Irwin J."/>
            <person name="Liu K."/>
            <person name="Mauleon R.P."/>
            <person name="Moore J."/>
            <person name="Morris R."/>
            <person name="Ostergaard L."/>
            <person name="Wang B."/>
            <person name="Wells R."/>
        </authorList>
    </citation>
    <scope>NUCLEOTIDE SEQUENCE [LARGE SCALE GENOMIC DNA]</scope>
    <source>
        <strain evidence="1">R-o-18</strain>
        <tissue evidence="1">Leaf</tissue>
    </source>
</reference>
<dbReference type="EMBL" id="JADBGQ010000001">
    <property type="protein sequence ID" value="KAG5414382.1"/>
    <property type="molecule type" value="Genomic_DNA"/>
</dbReference>
<evidence type="ECO:0000313" key="2">
    <source>
        <dbReference type="Proteomes" id="UP000823674"/>
    </source>
</evidence>